<gene>
    <name evidence="2" type="ORF">E9229_000207</name>
</gene>
<dbReference type="EMBL" id="JACHVS010000001">
    <property type="protein sequence ID" value="MBB2994016.1"/>
    <property type="molecule type" value="Genomic_DNA"/>
</dbReference>
<feature type="transmembrane region" description="Helical" evidence="1">
    <location>
        <begin position="477"/>
        <end position="497"/>
    </location>
</feature>
<feature type="transmembrane region" description="Helical" evidence="1">
    <location>
        <begin position="518"/>
        <end position="541"/>
    </location>
</feature>
<protein>
    <submittedName>
        <fullName evidence="2">Uncharacterized protein</fullName>
    </submittedName>
</protein>
<feature type="transmembrane region" description="Helical" evidence="1">
    <location>
        <begin position="340"/>
        <end position="363"/>
    </location>
</feature>
<feature type="transmembrane region" description="Helical" evidence="1">
    <location>
        <begin position="445"/>
        <end position="465"/>
    </location>
</feature>
<feature type="transmembrane region" description="Helical" evidence="1">
    <location>
        <begin position="566"/>
        <end position="586"/>
    </location>
</feature>
<dbReference type="Proteomes" id="UP000523000">
    <property type="component" value="Unassembled WGS sequence"/>
</dbReference>
<name>A0A839QJ11_9MICC</name>
<feature type="transmembrane region" description="Helical" evidence="1">
    <location>
        <begin position="126"/>
        <end position="150"/>
    </location>
</feature>
<organism evidence="2 3">
    <name type="scientific">Paeniglutamicibacter cryotolerans</name>
    <dbReference type="NCBI Taxonomy" id="670079"/>
    <lineage>
        <taxon>Bacteria</taxon>
        <taxon>Bacillati</taxon>
        <taxon>Actinomycetota</taxon>
        <taxon>Actinomycetes</taxon>
        <taxon>Micrococcales</taxon>
        <taxon>Micrococcaceae</taxon>
        <taxon>Paeniglutamicibacter</taxon>
    </lineage>
</organism>
<evidence type="ECO:0000256" key="1">
    <source>
        <dbReference type="SAM" id="Phobius"/>
    </source>
</evidence>
<dbReference type="AlphaFoldDB" id="A0A839QJ11"/>
<evidence type="ECO:0000313" key="3">
    <source>
        <dbReference type="Proteomes" id="UP000523000"/>
    </source>
</evidence>
<feature type="transmembrane region" description="Helical" evidence="1">
    <location>
        <begin position="44"/>
        <end position="64"/>
    </location>
</feature>
<feature type="transmembrane region" description="Helical" evidence="1">
    <location>
        <begin position="246"/>
        <end position="269"/>
    </location>
</feature>
<keyword evidence="1" id="KW-0812">Transmembrane</keyword>
<keyword evidence="1" id="KW-0472">Membrane</keyword>
<reference evidence="2 3" key="1">
    <citation type="submission" date="2020-08" db="EMBL/GenBank/DDBJ databases">
        <title>Sequencing the genomes of 1000 actinobacteria strains.</title>
        <authorList>
            <person name="Klenk H.-P."/>
        </authorList>
    </citation>
    <scope>NUCLEOTIDE SEQUENCE [LARGE SCALE GENOMIC DNA]</scope>
    <source>
        <strain evidence="2 3">DSM 22826</strain>
    </source>
</reference>
<feature type="transmembrane region" description="Helical" evidence="1">
    <location>
        <begin position="6"/>
        <end position="24"/>
    </location>
</feature>
<feature type="transmembrane region" description="Helical" evidence="1">
    <location>
        <begin position="84"/>
        <end position="106"/>
    </location>
</feature>
<feature type="transmembrane region" description="Helical" evidence="1">
    <location>
        <begin position="289"/>
        <end position="312"/>
    </location>
</feature>
<accession>A0A839QJ11</accession>
<comment type="caution">
    <text evidence="2">The sequence shown here is derived from an EMBL/GenBank/DDBJ whole genome shotgun (WGS) entry which is preliminary data.</text>
</comment>
<feature type="transmembrane region" description="Helical" evidence="1">
    <location>
        <begin position="403"/>
        <end position="424"/>
    </location>
</feature>
<dbReference type="RefSeq" id="WP_183509377.1">
    <property type="nucleotide sequence ID" value="NZ_BAABGK010000010.1"/>
</dbReference>
<sequence>MTTSLYLNLGLSIALVAAIVYAWLRHLSSGRGREHPLLVVRRHAWWTAFIALFASGTLGLPSIWTIDGAGTSASSIPAQDIWVHVPQALGPGLWLGAIYLLGQFTWPRQVGSARSASLRIRRMTNYVPRTLAAVFAGSVLVAAGVMAWAWGTPGTPNTATATGADGVRFILGPGYGNTPGFNDMDTEYGALGNLPGNQIAPLLLTGLLVLVAAVITMLFVITSRPALSVLDAEEDATLRTLWMNRLLRTGVLVAIGYAAAAVQFVGFAQEQRETLAALESASPARIAEGLVFLPGSIAVGALLVTALAMLFWPAPALSAPADAEDLAGGASPGYRVAMTLLTATQFVAILVLLVAGTAATFAVSGTTTRSEVMVSEMGPDGQQVQHLIETTPEVPFAGFLTPATLLLVLVVLYYILHFSVVSWIGFRLCDGRTTRAAVQPLLPRWFLITNAAMLVAALIAVALYALGGTTAGAVSAWWLAAMLAITALIGAGLYRLAQITGPLLLGNGREDVTLRIIIAHRAVRVAGGLSLICIGILSSALDHAGPMLAPLSGNPALLQTDGNPTAVTIVFSVLGVLWCFLPAATVGTRHAESLLGTGSAAKQAGTR</sequence>
<proteinExistence type="predicted"/>
<keyword evidence="1" id="KW-1133">Transmembrane helix</keyword>
<keyword evidence="3" id="KW-1185">Reference proteome</keyword>
<evidence type="ECO:0000313" key="2">
    <source>
        <dbReference type="EMBL" id="MBB2994016.1"/>
    </source>
</evidence>
<feature type="transmembrane region" description="Helical" evidence="1">
    <location>
        <begin position="199"/>
        <end position="221"/>
    </location>
</feature>